<reference evidence="1 2" key="1">
    <citation type="submission" date="2018-04" db="EMBL/GenBank/DDBJ databases">
        <title>Bacteria isolated from cave deposits of Manipur.</title>
        <authorList>
            <person name="Sahoo D."/>
            <person name="Sarangthem I."/>
            <person name="Nandeibam J."/>
        </authorList>
    </citation>
    <scope>NUCLEOTIDE SEQUENCE [LARGE SCALE GENOMIC DNA]</scope>
    <source>
        <strain evidence="2">mrc11</strain>
    </source>
</reference>
<comment type="caution">
    <text evidence="1">The sequence shown here is derived from an EMBL/GenBank/DDBJ whole genome shotgun (WGS) entry which is preliminary data.</text>
</comment>
<gene>
    <name evidence="1" type="ORF">DBZ45_08815</name>
</gene>
<accession>A0A328HHR3</accession>
<name>A0A328HHR3_ARTGO</name>
<protein>
    <submittedName>
        <fullName evidence="1">Uncharacterized protein</fullName>
    </submittedName>
</protein>
<dbReference type="Proteomes" id="UP000249166">
    <property type="component" value="Unassembled WGS sequence"/>
</dbReference>
<evidence type="ECO:0000313" key="1">
    <source>
        <dbReference type="EMBL" id="RAM37691.1"/>
    </source>
</evidence>
<dbReference type="AlphaFoldDB" id="A0A328HHR3"/>
<evidence type="ECO:0000313" key="2">
    <source>
        <dbReference type="Proteomes" id="UP000249166"/>
    </source>
</evidence>
<sequence length="160" mass="17561">MPQTPRTVDYRKLASAAAKAVYTWDTRTASYSEVYSRLRNWWNVLPDGSNPLAVFVQEFEATGINAGSYASLAGQQARRSAVMQSLRCDVELAKVRERPAPWAGLHVCTVSLRVLDQTSSSLNVYTAPVSVMMNCPPADTAPVDHCVVVGFYVAASRIVY</sequence>
<dbReference type="EMBL" id="QLNP01000067">
    <property type="protein sequence ID" value="RAM37691.1"/>
    <property type="molecule type" value="Genomic_DNA"/>
</dbReference>
<proteinExistence type="predicted"/>
<organism evidence="1 2">
    <name type="scientific">Arthrobacter globiformis</name>
    <dbReference type="NCBI Taxonomy" id="1665"/>
    <lineage>
        <taxon>Bacteria</taxon>
        <taxon>Bacillati</taxon>
        <taxon>Actinomycetota</taxon>
        <taxon>Actinomycetes</taxon>
        <taxon>Micrococcales</taxon>
        <taxon>Micrococcaceae</taxon>
        <taxon>Arthrobacter</taxon>
    </lineage>
</organism>